<proteinExistence type="predicted"/>
<feature type="region of interest" description="Disordered" evidence="1">
    <location>
        <begin position="1"/>
        <end position="30"/>
    </location>
</feature>
<sequence>RSRSKGSSNNDTENDFDPRRNGGSGPEEMLACPLLGSFCKTW</sequence>
<evidence type="ECO:0000256" key="1">
    <source>
        <dbReference type="SAM" id="MobiDB-lite"/>
    </source>
</evidence>
<keyword evidence="3" id="KW-1185">Reference proteome</keyword>
<comment type="caution">
    <text evidence="2">The sequence shown here is derived from an EMBL/GenBank/DDBJ whole genome shotgun (WGS) entry which is preliminary data.</text>
</comment>
<evidence type="ECO:0000313" key="2">
    <source>
        <dbReference type="EMBL" id="MCI60146.1"/>
    </source>
</evidence>
<feature type="compositionally biased region" description="Polar residues" evidence="1">
    <location>
        <begin position="1"/>
        <end position="11"/>
    </location>
</feature>
<name>A0A392TJ52_9FABA</name>
<reference evidence="2 3" key="1">
    <citation type="journal article" date="2018" name="Front. Plant Sci.">
        <title>Red Clover (Trifolium pratense) and Zigzag Clover (T. medium) - A Picture of Genomic Similarities and Differences.</title>
        <authorList>
            <person name="Dluhosova J."/>
            <person name="Istvanek J."/>
            <person name="Nedelnik J."/>
            <person name="Repkova J."/>
        </authorList>
    </citation>
    <scope>NUCLEOTIDE SEQUENCE [LARGE SCALE GENOMIC DNA]</scope>
    <source>
        <strain evidence="3">cv. 10/8</strain>
        <tissue evidence="2">Leaf</tissue>
    </source>
</reference>
<dbReference type="AlphaFoldDB" id="A0A392TJ52"/>
<accession>A0A392TJ52</accession>
<organism evidence="2 3">
    <name type="scientific">Trifolium medium</name>
    <dbReference type="NCBI Taxonomy" id="97028"/>
    <lineage>
        <taxon>Eukaryota</taxon>
        <taxon>Viridiplantae</taxon>
        <taxon>Streptophyta</taxon>
        <taxon>Embryophyta</taxon>
        <taxon>Tracheophyta</taxon>
        <taxon>Spermatophyta</taxon>
        <taxon>Magnoliopsida</taxon>
        <taxon>eudicotyledons</taxon>
        <taxon>Gunneridae</taxon>
        <taxon>Pentapetalae</taxon>
        <taxon>rosids</taxon>
        <taxon>fabids</taxon>
        <taxon>Fabales</taxon>
        <taxon>Fabaceae</taxon>
        <taxon>Papilionoideae</taxon>
        <taxon>50 kb inversion clade</taxon>
        <taxon>NPAAA clade</taxon>
        <taxon>Hologalegina</taxon>
        <taxon>IRL clade</taxon>
        <taxon>Trifolieae</taxon>
        <taxon>Trifolium</taxon>
    </lineage>
</organism>
<evidence type="ECO:0000313" key="3">
    <source>
        <dbReference type="Proteomes" id="UP000265520"/>
    </source>
</evidence>
<dbReference type="Proteomes" id="UP000265520">
    <property type="component" value="Unassembled WGS sequence"/>
</dbReference>
<dbReference type="EMBL" id="LXQA010576289">
    <property type="protein sequence ID" value="MCI60146.1"/>
    <property type="molecule type" value="Genomic_DNA"/>
</dbReference>
<feature type="non-terminal residue" evidence="2">
    <location>
        <position position="1"/>
    </location>
</feature>
<protein>
    <submittedName>
        <fullName evidence="2">Uncharacterized protein</fullName>
    </submittedName>
</protein>